<dbReference type="Gene3D" id="2.30.30.90">
    <property type="match status" value="1"/>
</dbReference>
<evidence type="ECO:0000259" key="2">
    <source>
        <dbReference type="SMART" id="SM00899"/>
    </source>
</evidence>
<proteinExistence type="predicted"/>
<dbReference type="PANTHER" id="PTHR42954:SF2">
    <property type="entry name" value="FE(2+) TRANSPORT PROTEIN A"/>
    <property type="match status" value="1"/>
</dbReference>
<keyword evidence="1" id="KW-0408">Iron</keyword>
<dbReference type="InterPro" id="IPR008988">
    <property type="entry name" value="Transcriptional_repressor_C"/>
</dbReference>
<feature type="domain" description="Ferrous iron transporter FeoA-like" evidence="2">
    <location>
        <begin position="37"/>
        <end position="112"/>
    </location>
</feature>
<dbReference type="EMBL" id="AWSE01000278">
    <property type="protein sequence ID" value="ERH21053.1"/>
    <property type="molecule type" value="Genomic_DNA"/>
</dbReference>
<dbReference type="Pfam" id="PF04023">
    <property type="entry name" value="FeoA"/>
    <property type="match status" value="1"/>
</dbReference>
<dbReference type="SUPFAM" id="SSF50037">
    <property type="entry name" value="C-terminal domain of transcriptional repressors"/>
    <property type="match status" value="1"/>
</dbReference>
<name>U1RN31_9ACTO</name>
<evidence type="ECO:0000256" key="1">
    <source>
        <dbReference type="ARBA" id="ARBA00023004"/>
    </source>
</evidence>
<organism evidence="3 4">
    <name type="scientific">Actinomyces johnsonii F0542</name>
    <dbReference type="NCBI Taxonomy" id="1321818"/>
    <lineage>
        <taxon>Bacteria</taxon>
        <taxon>Bacillati</taxon>
        <taxon>Actinomycetota</taxon>
        <taxon>Actinomycetes</taxon>
        <taxon>Actinomycetales</taxon>
        <taxon>Actinomycetaceae</taxon>
        <taxon>Actinomyces</taxon>
    </lineage>
</organism>
<dbReference type="Proteomes" id="UP000016536">
    <property type="component" value="Unassembled WGS sequence"/>
</dbReference>
<dbReference type="PANTHER" id="PTHR42954">
    <property type="entry name" value="FE(2+) TRANSPORT PROTEIN A"/>
    <property type="match status" value="1"/>
</dbReference>
<evidence type="ECO:0000313" key="3">
    <source>
        <dbReference type="EMBL" id="ERH21053.1"/>
    </source>
</evidence>
<protein>
    <submittedName>
        <fullName evidence="3">FeoA domain protein</fullName>
    </submittedName>
</protein>
<dbReference type="GO" id="GO:0046914">
    <property type="term" value="F:transition metal ion binding"/>
    <property type="evidence" value="ECO:0007669"/>
    <property type="project" value="InterPro"/>
</dbReference>
<sequence>MTKFPSCRAEDTMAFDVPRHRAPAGTARLPDPGTPTFALSDLSPGTSGRIIRLLDDGVGGVLIRRLRNLGFVPGRIATPLRRAPMGDPVVYRVSDYELCLRRHEARLIQVTTIEAENRIILHPRPAGRHAAADTAEAGGTL</sequence>
<dbReference type="InterPro" id="IPR038157">
    <property type="entry name" value="FeoA_core_dom"/>
</dbReference>
<dbReference type="InterPro" id="IPR052713">
    <property type="entry name" value="FeoA"/>
</dbReference>
<evidence type="ECO:0000313" key="4">
    <source>
        <dbReference type="Proteomes" id="UP000016536"/>
    </source>
</evidence>
<dbReference type="PATRIC" id="fig|1321818.3.peg.2672"/>
<dbReference type="InterPro" id="IPR007167">
    <property type="entry name" value="Fe-transptr_FeoA-like"/>
</dbReference>
<gene>
    <name evidence="3" type="ORF">HMPREF1979_03250</name>
</gene>
<dbReference type="AlphaFoldDB" id="U1RN31"/>
<dbReference type="SMART" id="SM00899">
    <property type="entry name" value="FeoA"/>
    <property type="match status" value="1"/>
</dbReference>
<accession>U1RN31</accession>
<comment type="caution">
    <text evidence="3">The sequence shown here is derived from an EMBL/GenBank/DDBJ whole genome shotgun (WGS) entry which is preliminary data.</text>
</comment>
<reference evidence="3 4" key="1">
    <citation type="submission" date="2013-08" db="EMBL/GenBank/DDBJ databases">
        <authorList>
            <person name="Weinstock G."/>
            <person name="Sodergren E."/>
            <person name="Wylie T."/>
            <person name="Fulton L."/>
            <person name="Fulton R."/>
            <person name="Fronick C."/>
            <person name="O'Laughlin M."/>
            <person name="Godfrey J."/>
            <person name="Miner T."/>
            <person name="Herter B."/>
            <person name="Appelbaum E."/>
            <person name="Cordes M."/>
            <person name="Lek S."/>
            <person name="Wollam A."/>
            <person name="Pepin K.H."/>
            <person name="Palsikar V.B."/>
            <person name="Mitreva M."/>
            <person name="Wilson R.K."/>
        </authorList>
    </citation>
    <scope>NUCLEOTIDE SEQUENCE [LARGE SCALE GENOMIC DNA]</scope>
    <source>
        <strain evidence="3 4">F0542</strain>
    </source>
</reference>
<keyword evidence="4" id="KW-1185">Reference proteome</keyword>
<dbReference type="HOGENOM" id="CLU_124275_0_0_11"/>